<name>A0A813F5L0_POLGL</name>
<protein>
    <recommendedName>
        <fullName evidence="4">DNA endonuclease activator Ctp1 C-terminal domain-containing protein</fullName>
    </recommendedName>
</protein>
<dbReference type="GO" id="GO:0010792">
    <property type="term" value="P:DNA double-strand break processing involved in repair via single-strand annealing"/>
    <property type="evidence" value="ECO:0007669"/>
    <property type="project" value="TreeGrafter"/>
</dbReference>
<feature type="domain" description="DNA endonuclease activator Ctp1 C-terminal" evidence="4">
    <location>
        <begin position="113"/>
        <end position="138"/>
    </location>
</feature>
<gene>
    <name evidence="5" type="ORF">PGLA1383_LOCUS23767</name>
</gene>
<accession>A0A813F5L0</accession>
<evidence type="ECO:0000259" key="4">
    <source>
        <dbReference type="Pfam" id="PF08573"/>
    </source>
</evidence>
<dbReference type="PANTHER" id="PTHR15107">
    <property type="entry name" value="RETINOBLASTOMA BINDING PROTEIN 8"/>
    <property type="match status" value="1"/>
</dbReference>
<evidence type="ECO:0000256" key="1">
    <source>
        <dbReference type="ARBA" id="ARBA00004123"/>
    </source>
</evidence>
<dbReference type="InterPro" id="IPR033316">
    <property type="entry name" value="RBBP8-like"/>
</dbReference>
<evidence type="ECO:0000256" key="3">
    <source>
        <dbReference type="ARBA" id="ARBA00023242"/>
    </source>
</evidence>
<sequence>SASPPPKKALMDVPGLRVWDRKPRPAISPPEPQAGVLVAVDLQPQVRAEGRAAMAAAAASKDRQGAIACRCVVRGREQRQALQGFDCEQCRSFYELSTAIGGVALVAGHSGQRALSRHRLEWAPTSTPPGFWDLSFPQNPLEGKALEGKALEALPLGN</sequence>
<dbReference type="InterPro" id="IPR013882">
    <property type="entry name" value="Ctp1_C"/>
</dbReference>
<evidence type="ECO:0000256" key="2">
    <source>
        <dbReference type="ARBA" id="ARBA00022763"/>
    </source>
</evidence>
<keyword evidence="2" id="KW-0227">DNA damage</keyword>
<dbReference type="AlphaFoldDB" id="A0A813F5L0"/>
<keyword evidence="6" id="KW-1185">Reference proteome</keyword>
<reference evidence="5" key="1">
    <citation type="submission" date="2021-02" db="EMBL/GenBank/DDBJ databases">
        <authorList>
            <person name="Dougan E. K."/>
            <person name="Rhodes N."/>
            <person name="Thang M."/>
            <person name="Chan C."/>
        </authorList>
    </citation>
    <scope>NUCLEOTIDE SEQUENCE</scope>
</reference>
<evidence type="ECO:0000313" key="5">
    <source>
        <dbReference type="EMBL" id="CAE8605661.1"/>
    </source>
</evidence>
<dbReference type="GO" id="GO:0005634">
    <property type="term" value="C:nucleus"/>
    <property type="evidence" value="ECO:0007669"/>
    <property type="project" value="UniProtKB-SubCell"/>
</dbReference>
<dbReference type="Proteomes" id="UP000654075">
    <property type="component" value="Unassembled WGS sequence"/>
</dbReference>
<dbReference type="GO" id="GO:0003684">
    <property type="term" value="F:damaged DNA binding"/>
    <property type="evidence" value="ECO:0007669"/>
    <property type="project" value="TreeGrafter"/>
</dbReference>
<evidence type="ECO:0000313" key="6">
    <source>
        <dbReference type="Proteomes" id="UP000654075"/>
    </source>
</evidence>
<dbReference type="Pfam" id="PF08573">
    <property type="entry name" value="SAE2"/>
    <property type="match status" value="1"/>
</dbReference>
<feature type="non-terminal residue" evidence="5">
    <location>
        <position position="1"/>
    </location>
</feature>
<dbReference type="EMBL" id="CAJNNV010018151">
    <property type="protein sequence ID" value="CAE8605661.1"/>
    <property type="molecule type" value="Genomic_DNA"/>
</dbReference>
<keyword evidence="3" id="KW-0539">Nucleus</keyword>
<organism evidence="5 6">
    <name type="scientific">Polarella glacialis</name>
    <name type="common">Dinoflagellate</name>
    <dbReference type="NCBI Taxonomy" id="89957"/>
    <lineage>
        <taxon>Eukaryota</taxon>
        <taxon>Sar</taxon>
        <taxon>Alveolata</taxon>
        <taxon>Dinophyceae</taxon>
        <taxon>Suessiales</taxon>
        <taxon>Suessiaceae</taxon>
        <taxon>Polarella</taxon>
    </lineage>
</organism>
<comment type="caution">
    <text evidence="5">The sequence shown here is derived from an EMBL/GenBank/DDBJ whole genome shotgun (WGS) entry which is preliminary data.</text>
</comment>
<dbReference type="OrthoDB" id="1730074at2759"/>
<dbReference type="PANTHER" id="PTHR15107:SF0">
    <property type="entry name" value="DNA ENDONUCLEASE ACTIVATOR CTP1 C-TERMINAL DOMAIN-CONTAINING PROTEIN"/>
    <property type="match status" value="1"/>
</dbReference>
<proteinExistence type="predicted"/>
<comment type="subcellular location">
    <subcellularLocation>
        <location evidence="1">Nucleus</location>
    </subcellularLocation>
</comment>